<dbReference type="Proteomes" id="UP000248795">
    <property type="component" value="Unassembled WGS sequence"/>
</dbReference>
<sequence>MQSALKRNADADAAGSVTPTSNRSLAQNLAGFGTLAEGLDYAAKGVTGFNFYSPRGALQHVLPYAELRRQALSTARKLLSLGLKRGDRVAVVAETGPEFMAVFFGCQYAGLIPCPMPYTMYIGGKDSYIDRVAGMLAAAKAGTVITGEDLLGHITEGAARAGARRVLTHAELQALPEAATKLEPFRADEDAYIQYSSGSTSNPKGVLISQQAIMSNTRGILRDGMRINPEDRAFSWLPLYHDMGLVGFCLSPAMGQVSVDFLATTSFARRPALWLKLMSDNKSTITYSPSFGYDLAARRINGDAVTLDLSRLRIAGIGGDMVRADVLEGFAAHLSVAGFRPQAFLPSYGMAETTLAISFVDADKPIRIDSIDRSALKHEGRAIPARGASARSFVVCGRPMEGSTVEIRDERGTVLGARAVGRIFVRTPSLMTGYFHNAEATAAVIGQDGFLDTGDMGYWLDGEIVITGRAKDLILHNGRNIWPQDIEWAAEQIEPLRDGDVAAFAVENDEGEDEVTVLVQCRLQDMASIEALRHEVSAVVHRSAGVECKVVMVPPKSLPFTSSGKLSRAAAKQKFLSGEIAELSALTLAAAPDSLEAVH</sequence>
<dbReference type="AlphaFoldDB" id="A0A2W2B0M2"/>
<dbReference type="InterPro" id="IPR000873">
    <property type="entry name" value="AMP-dep_synth/lig_dom"/>
</dbReference>
<dbReference type="GO" id="GO:0016874">
    <property type="term" value="F:ligase activity"/>
    <property type="evidence" value="ECO:0007669"/>
    <property type="project" value="UniProtKB-KW"/>
</dbReference>
<evidence type="ECO:0000256" key="3">
    <source>
        <dbReference type="SAM" id="MobiDB-lite"/>
    </source>
</evidence>
<evidence type="ECO:0000313" key="7">
    <source>
        <dbReference type="Proteomes" id="UP000248795"/>
    </source>
</evidence>
<evidence type="ECO:0000256" key="2">
    <source>
        <dbReference type="ARBA" id="ARBA00022598"/>
    </source>
</evidence>
<dbReference type="Pfam" id="PF00501">
    <property type="entry name" value="AMP-binding"/>
    <property type="match status" value="1"/>
</dbReference>
<evidence type="ECO:0000259" key="4">
    <source>
        <dbReference type="Pfam" id="PF00501"/>
    </source>
</evidence>
<dbReference type="InterPro" id="IPR040097">
    <property type="entry name" value="FAAL/FAAC"/>
</dbReference>
<dbReference type="PANTHER" id="PTHR22754:SF32">
    <property type="entry name" value="DISCO-INTERACTING PROTEIN 2"/>
    <property type="match status" value="1"/>
</dbReference>
<accession>A0A2W2B0M2</accession>
<protein>
    <submittedName>
        <fullName evidence="6">Fatty acyl-AMP ligase</fullName>
    </submittedName>
</protein>
<keyword evidence="7" id="KW-1185">Reference proteome</keyword>
<dbReference type="GO" id="GO:0005886">
    <property type="term" value="C:plasma membrane"/>
    <property type="evidence" value="ECO:0007669"/>
    <property type="project" value="TreeGrafter"/>
</dbReference>
<feature type="domain" description="AMP-dependent ligase C-terminal" evidence="5">
    <location>
        <begin position="478"/>
        <end position="568"/>
    </location>
</feature>
<comment type="similarity">
    <text evidence="1">Belongs to the ATP-dependent AMP-binding enzyme family.</text>
</comment>
<keyword evidence="2 6" id="KW-0436">Ligase</keyword>
<evidence type="ECO:0000313" key="6">
    <source>
        <dbReference type="EMBL" id="PZF78450.1"/>
    </source>
</evidence>
<name>A0A2W2B0M2_9HYPH</name>
<dbReference type="Gene3D" id="3.30.300.30">
    <property type="match status" value="1"/>
</dbReference>
<dbReference type="GO" id="GO:0070566">
    <property type="term" value="F:adenylyltransferase activity"/>
    <property type="evidence" value="ECO:0007669"/>
    <property type="project" value="TreeGrafter"/>
</dbReference>
<dbReference type="NCBIfam" id="NF006624">
    <property type="entry name" value="PRK09192.1"/>
    <property type="match status" value="1"/>
</dbReference>
<feature type="domain" description="AMP-dependent synthetase/ligase" evidence="4">
    <location>
        <begin position="62"/>
        <end position="435"/>
    </location>
</feature>
<evidence type="ECO:0000256" key="1">
    <source>
        <dbReference type="ARBA" id="ARBA00006432"/>
    </source>
</evidence>
<dbReference type="GO" id="GO:0006633">
    <property type="term" value="P:fatty acid biosynthetic process"/>
    <property type="evidence" value="ECO:0007669"/>
    <property type="project" value="TreeGrafter"/>
</dbReference>
<comment type="caution">
    <text evidence="6">The sequence shown here is derived from an EMBL/GenBank/DDBJ whole genome shotgun (WGS) entry which is preliminary data.</text>
</comment>
<organism evidence="6 7">
    <name type="scientific">Aestuariivirga litoralis</name>
    <dbReference type="NCBI Taxonomy" id="2650924"/>
    <lineage>
        <taxon>Bacteria</taxon>
        <taxon>Pseudomonadati</taxon>
        <taxon>Pseudomonadota</taxon>
        <taxon>Alphaproteobacteria</taxon>
        <taxon>Hyphomicrobiales</taxon>
        <taxon>Aestuariivirgaceae</taxon>
        <taxon>Aestuariivirga</taxon>
    </lineage>
</organism>
<reference evidence="7" key="1">
    <citation type="submission" date="2018-06" db="EMBL/GenBank/DDBJ databases">
        <title>Aestuariibacter litoralis strain KCTC 52945T.</title>
        <authorList>
            <person name="Li X."/>
            <person name="Salam N."/>
            <person name="Li J.-L."/>
            <person name="Chen Y.-M."/>
            <person name="Yang Z.-W."/>
            <person name="Zhang L.-Y."/>
            <person name="Han M.-X."/>
            <person name="Xiao M."/>
            <person name="Li W.-J."/>
        </authorList>
    </citation>
    <scope>NUCLEOTIDE SEQUENCE [LARGE SCALE GENOMIC DNA]</scope>
    <source>
        <strain evidence="7">KCTC 52945</strain>
    </source>
</reference>
<gene>
    <name evidence="6" type="ORF">DK847_01120</name>
</gene>
<dbReference type="InterPro" id="IPR028154">
    <property type="entry name" value="AMP-dep_Lig_C"/>
</dbReference>
<proteinExistence type="inferred from homology"/>
<dbReference type="Gene3D" id="3.40.50.12780">
    <property type="entry name" value="N-terminal domain of ligase-like"/>
    <property type="match status" value="1"/>
</dbReference>
<dbReference type="EMBL" id="QKVK01000001">
    <property type="protein sequence ID" value="PZF78450.1"/>
    <property type="molecule type" value="Genomic_DNA"/>
</dbReference>
<dbReference type="PROSITE" id="PS00455">
    <property type="entry name" value="AMP_BINDING"/>
    <property type="match status" value="1"/>
</dbReference>
<feature type="region of interest" description="Disordered" evidence="3">
    <location>
        <begin position="1"/>
        <end position="21"/>
    </location>
</feature>
<dbReference type="SUPFAM" id="SSF56801">
    <property type="entry name" value="Acetyl-CoA synthetase-like"/>
    <property type="match status" value="1"/>
</dbReference>
<dbReference type="CDD" id="cd05931">
    <property type="entry name" value="FAAL"/>
    <property type="match status" value="1"/>
</dbReference>
<evidence type="ECO:0000259" key="5">
    <source>
        <dbReference type="Pfam" id="PF14535"/>
    </source>
</evidence>
<dbReference type="Pfam" id="PF14535">
    <property type="entry name" value="AMP-binding_C_2"/>
    <property type="match status" value="1"/>
</dbReference>
<dbReference type="InterPro" id="IPR020845">
    <property type="entry name" value="AMP-binding_CS"/>
</dbReference>
<dbReference type="PANTHER" id="PTHR22754">
    <property type="entry name" value="DISCO-INTERACTING PROTEIN 2 DIP2 -RELATED"/>
    <property type="match status" value="1"/>
</dbReference>
<dbReference type="InterPro" id="IPR045851">
    <property type="entry name" value="AMP-bd_C_sf"/>
</dbReference>
<dbReference type="InterPro" id="IPR042099">
    <property type="entry name" value="ANL_N_sf"/>
</dbReference>